<keyword evidence="6" id="KW-1185">Reference proteome</keyword>
<dbReference type="RefSeq" id="XP_028825110.1">
    <property type="nucleotide sequence ID" value="XM_028969277.1"/>
</dbReference>
<dbReference type="PANTHER" id="PTHR15885:SF1">
    <property type="entry name" value="COILED-COIL DOMAIN-CONTAINING PROTEIN 174"/>
    <property type="match status" value="1"/>
</dbReference>
<evidence type="ECO:0000256" key="1">
    <source>
        <dbReference type="ARBA" id="ARBA00023054"/>
    </source>
</evidence>
<dbReference type="PANTHER" id="PTHR15885">
    <property type="entry name" value="COILED-COIL DOMAIN-CONTAINING PROTEIN 174"/>
    <property type="match status" value="1"/>
</dbReference>
<name>A0AAY4A1B0_9TELE</name>
<feature type="compositionally biased region" description="Polar residues" evidence="3">
    <location>
        <begin position="37"/>
        <end position="56"/>
    </location>
</feature>
<feature type="region of interest" description="Disordered" evidence="3">
    <location>
        <begin position="369"/>
        <end position="456"/>
    </location>
</feature>
<evidence type="ECO:0000256" key="2">
    <source>
        <dbReference type="SAM" id="Coils"/>
    </source>
</evidence>
<protein>
    <recommendedName>
        <fullName evidence="4">CCDC174 alpha/beta GRSR domain-containing protein</fullName>
    </recommendedName>
</protein>
<keyword evidence="1 2" id="KW-0175">Coiled coil</keyword>
<organism evidence="5 6">
    <name type="scientific">Denticeps clupeoides</name>
    <name type="common">denticle herring</name>
    <dbReference type="NCBI Taxonomy" id="299321"/>
    <lineage>
        <taxon>Eukaryota</taxon>
        <taxon>Metazoa</taxon>
        <taxon>Chordata</taxon>
        <taxon>Craniata</taxon>
        <taxon>Vertebrata</taxon>
        <taxon>Euteleostomi</taxon>
        <taxon>Actinopterygii</taxon>
        <taxon>Neopterygii</taxon>
        <taxon>Teleostei</taxon>
        <taxon>Clupei</taxon>
        <taxon>Clupeiformes</taxon>
        <taxon>Denticipitoidei</taxon>
        <taxon>Denticipitidae</taxon>
        <taxon>Denticeps</taxon>
    </lineage>
</organism>
<feature type="domain" description="CCDC174 alpha/beta GRSR" evidence="4">
    <location>
        <begin position="152"/>
        <end position="181"/>
    </location>
</feature>
<evidence type="ECO:0000259" key="4">
    <source>
        <dbReference type="Pfam" id="PF25449"/>
    </source>
</evidence>
<evidence type="ECO:0000256" key="3">
    <source>
        <dbReference type="SAM" id="MobiDB-lite"/>
    </source>
</evidence>
<dbReference type="GeneTree" id="ENSGT00440000033958"/>
<proteinExistence type="predicted"/>
<feature type="coiled-coil region" evidence="2">
    <location>
        <begin position="163"/>
        <end position="214"/>
    </location>
</feature>
<dbReference type="GO" id="GO:0005634">
    <property type="term" value="C:nucleus"/>
    <property type="evidence" value="ECO:0007669"/>
    <property type="project" value="TreeGrafter"/>
</dbReference>
<reference evidence="5 6" key="1">
    <citation type="submission" date="2020-06" db="EMBL/GenBank/DDBJ databases">
        <authorList>
            <consortium name="Wellcome Sanger Institute Data Sharing"/>
        </authorList>
    </citation>
    <scope>NUCLEOTIDE SEQUENCE [LARGE SCALE GENOMIC DNA]</scope>
</reference>
<sequence length="456" mass="53400">MDKKKKLFNVTSVSLVDLKAELYRKQQEFRKEKLCQDGSSKPAAQTTAKKPSIWSKQNNGVCARAQKDVEQKTEEECSLDKSKKKLEEKARLYDQMIQGNFPDEEAESLFLVDFTQKIINQKREMNTSTSYSHSNTEAYTHVPPPQIPDEEWVDYVDTFGRSRRCLKNDLPELQRMDQNLQNKRHITVEKTLLSEDMRREMQREEWEREEEERLEKPLGPIHYEDIREQEARDLGVGYFAFAQDEQQRKKQRETLDMLRDQTTEQRTKRVILKDKRKALLAARLAKVRMKKKMSSKQEGTEDEPAGHVGGDDHQEVKEDDQLEDTAEASVVQNVEVEIQERKDTKHGLTHIREWDRGKDFLWDQWSSRRREERDSEFAPPPAYFTYQGRNSHVSAEQKGQEKQKRSFNWSNTQSTLGQQAAKTHIHSQTGQEHTPPVPDTASQSLDELLSFYKHAT</sequence>
<reference evidence="5" key="3">
    <citation type="submission" date="2025-09" db="UniProtKB">
        <authorList>
            <consortium name="Ensembl"/>
        </authorList>
    </citation>
    <scope>IDENTIFICATION</scope>
</reference>
<feature type="region of interest" description="Disordered" evidence="3">
    <location>
        <begin position="288"/>
        <end position="331"/>
    </location>
</feature>
<feature type="region of interest" description="Disordered" evidence="3">
    <location>
        <begin position="33"/>
        <end position="56"/>
    </location>
</feature>
<dbReference type="InterPro" id="IPR025066">
    <property type="entry name" value="CCDC174-like"/>
</dbReference>
<gene>
    <name evidence="5" type="primary">CCDC174</name>
</gene>
<evidence type="ECO:0000313" key="6">
    <source>
        <dbReference type="Proteomes" id="UP000694580"/>
    </source>
</evidence>
<dbReference type="InterPro" id="IPR057464">
    <property type="entry name" value="CCDC174_GRSR"/>
</dbReference>
<dbReference type="GeneID" id="114783786"/>
<feature type="compositionally biased region" description="Polar residues" evidence="3">
    <location>
        <begin position="406"/>
        <end position="432"/>
    </location>
</feature>
<dbReference type="Pfam" id="PF13300">
    <property type="entry name" value="DUF4078"/>
    <property type="match status" value="1"/>
</dbReference>
<accession>A0AAY4A1B0</accession>
<dbReference type="AlphaFoldDB" id="A0AAY4A1B0"/>
<dbReference type="Proteomes" id="UP000694580">
    <property type="component" value="Chromosome 2"/>
</dbReference>
<reference evidence="5" key="2">
    <citation type="submission" date="2025-08" db="UniProtKB">
        <authorList>
            <consortium name="Ensembl"/>
        </authorList>
    </citation>
    <scope>IDENTIFICATION</scope>
</reference>
<dbReference type="Ensembl" id="ENSDCDT00010003227.1">
    <property type="protein sequence ID" value="ENSDCDP00010003108.1"/>
    <property type="gene ID" value="ENSDCDG00010001441.1"/>
</dbReference>
<dbReference type="Pfam" id="PF25449">
    <property type="entry name" value="CCDC174_GRSR"/>
    <property type="match status" value="1"/>
</dbReference>
<evidence type="ECO:0000313" key="5">
    <source>
        <dbReference type="Ensembl" id="ENSDCDP00010003108.1"/>
    </source>
</evidence>
<feature type="compositionally biased region" description="Acidic residues" evidence="3">
    <location>
        <begin position="317"/>
        <end position="326"/>
    </location>
</feature>